<name>A0A8E2ESD0_9PEZI</name>
<reference evidence="3 4" key="1">
    <citation type="journal article" date="2016" name="Nat. Commun.">
        <title>Ectomycorrhizal ecology is imprinted in the genome of the dominant symbiotic fungus Cenococcum geophilum.</title>
        <authorList>
            <consortium name="DOE Joint Genome Institute"/>
            <person name="Peter M."/>
            <person name="Kohler A."/>
            <person name="Ohm R.A."/>
            <person name="Kuo A."/>
            <person name="Krutzmann J."/>
            <person name="Morin E."/>
            <person name="Arend M."/>
            <person name="Barry K.W."/>
            <person name="Binder M."/>
            <person name="Choi C."/>
            <person name="Clum A."/>
            <person name="Copeland A."/>
            <person name="Grisel N."/>
            <person name="Haridas S."/>
            <person name="Kipfer T."/>
            <person name="LaButti K."/>
            <person name="Lindquist E."/>
            <person name="Lipzen A."/>
            <person name="Maire R."/>
            <person name="Meier B."/>
            <person name="Mihaltcheva S."/>
            <person name="Molinier V."/>
            <person name="Murat C."/>
            <person name="Poggeler S."/>
            <person name="Quandt C.A."/>
            <person name="Sperisen C."/>
            <person name="Tritt A."/>
            <person name="Tisserant E."/>
            <person name="Crous P.W."/>
            <person name="Henrissat B."/>
            <person name="Nehls U."/>
            <person name="Egli S."/>
            <person name="Spatafora J.W."/>
            <person name="Grigoriev I.V."/>
            <person name="Martin F.M."/>
        </authorList>
    </citation>
    <scope>NUCLEOTIDE SEQUENCE [LARGE SCALE GENOMIC DNA]</scope>
    <source>
        <strain evidence="3 4">CBS 207.34</strain>
    </source>
</reference>
<dbReference type="InterPro" id="IPR002523">
    <property type="entry name" value="MgTranspt_CorA/ZnTranspt_ZntB"/>
</dbReference>
<keyword evidence="2" id="KW-0472">Membrane</keyword>
<feature type="transmembrane region" description="Helical" evidence="2">
    <location>
        <begin position="756"/>
        <end position="777"/>
    </location>
</feature>
<feature type="compositionally biased region" description="Basic and acidic residues" evidence="1">
    <location>
        <begin position="1"/>
        <end position="11"/>
    </location>
</feature>
<proteinExistence type="predicted"/>
<keyword evidence="2" id="KW-1133">Transmembrane helix</keyword>
<evidence type="ECO:0000313" key="4">
    <source>
        <dbReference type="Proteomes" id="UP000250140"/>
    </source>
</evidence>
<dbReference type="GO" id="GO:0046873">
    <property type="term" value="F:metal ion transmembrane transporter activity"/>
    <property type="evidence" value="ECO:0007669"/>
    <property type="project" value="InterPro"/>
</dbReference>
<sequence>MDSLPRQKDVVGEPSTIHPVTPVASGFSVDLGGTGTKRNSIAESERVGEESSRLASASSSTVPGLSLGTGRSRVPDSVGPSRSNSHSDTHVLAESLRPAPATSVDTSNEPASVELSPVSRSDIEDLVGSLEETSQRIPRPNRYENDSQVGGVGLETRNPPVLREYRYRVARLAIHLPHLKQVLSIECRSQNNGILHCYDIIDGTRHPTILGSVDFSGPRANPASIKRLIDNESDLNGRTRFFVAEDISPTLIEALGSAFKPNPEFFEEHLYQAGYSDLSAQVPHPRRWATSTMPKEYVSLRWYRPVLRAIKGAFSAHLRTAPGSNKYNNLMSVEWEDRPNMVGSDGAELNQQGVQHKLEVKTNIFRQGWPLTTNPDEVLGDSEVPVAWEEKVTLLRHWSPNGHAPIFLFLLDPLPKIKHTKTTISQPSRSIFLTGTLNSAPDSHTEVKMLDPYRPIALRGSWNTPLDIEITDEMLQQLGDNLAHARSTRQDMMSWLPSQTPPQNGRPDAVLALLRVVHQDLAALLRIMNSTLEEISIDSANDYRMQDRLYHWRQLMSQFELELPDIAESLENFVRFVYGDKVPEPAQELLDDCTNRIRGFLGQVRRAYGALRADMSVLESRRGISEAENVTKLTELAFVFIPLTFSASIFSMQIQELQNPVPLSSFVVAAVVVAALSYSVRLIIRSSLVITTKRRVFDKARAYSNLPPGSRIPTRAFLSWAIHASRPFILRSVFFLALCVTLVPIVFLWTHSTLDASFKAMITIIFLTSGLIFSWYFSVQMIESQGDEHEWFLMLLYKLRQRRRRKNRRRNFSVASA</sequence>
<gene>
    <name evidence="3" type="ORF">AOQ84DRAFT_442330</name>
</gene>
<dbReference type="Gene3D" id="1.20.58.340">
    <property type="entry name" value="Magnesium transport protein CorA, transmembrane region"/>
    <property type="match status" value="1"/>
</dbReference>
<feature type="transmembrane region" description="Helical" evidence="2">
    <location>
        <begin position="728"/>
        <end position="750"/>
    </location>
</feature>
<evidence type="ECO:0000313" key="3">
    <source>
        <dbReference type="EMBL" id="OCL04027.1"/>
    </source>
</evidence>
<keyword evidence="4" id="KW-1185">Reference proteome</keyword>
<dbReference type="GO" id="GO:0016020">
    <property type="term" value="C:membrane"/>
    <property type="evidence" value="ECO:0007669"/>
    <property type="project" value="InterPro"/>
</dbReference>
<feature type="transmembrane region" description="Helical" evidence="2">
    <location>
        <begin position="666"/>
        <end position="684"/>
    </location>
</feature>
<dbReference type="OrthoDB" id="3231000at2759"/>
<dbReference type="AlphaFoldDB" id="A0A8E2ESD0"/>
<evidence type="ECO:0000256" key="1">
    <source>
        <dbReference type="SAM" id="MobiDB-lite"/>
    </source>
</evidence>
<accession>A0A8E2ESD0</accession>
<evidence type="ECO:0000256" key="2">
    <source>
        <dbReference type="SAM" id="Phobius"/>
    </source>
</evidence>
<feature type="compositionally biased region" description="Basic and acidic residues" evidence="1">
    <location>
        <begin position="43"/>
        <end position="52"/>
    </location>
</feature>
<feature type="region of interest" description="Disordered" evidence="1">
    <location>
        <begin position="1"/>
        <end position="90"/>
    </location>
</feature>
<organism evidence="3 4">
    <name type="scientific">Glonium stellatum</name>
    <dbReference type="NCBI Taxonomy" id="574774"/>
    <lineage>
        <taxon>Eukaryota</taxon>
        <taxon>Fungi</taxon>
        <taxon>Dikarya</taxon>
        <taxon>Ascomycota</taxon>
        <taxon>Pezizomycotina</taxon>
        <taxon>Dothideomycetes</taxon>
        <taxon>Pleosporomycetidae</taxon>
        <taxon>Gloniales</taxon>
        <taxon>Gloniaceae</taxon>
        <taxon>Glonium</taxon>
    </lineage>
</organism>
<protein>
    <submittedName>
        <fullName evidence="3">Uncharacterized protein</fullName>
    </submittedName>
</protein>
<dbReference type="Proteomes" id="UP000250140">
    <property type="component" value="Unassembled WGS sequence"/>
</dbReference>
<dbReference type="Pfam" id="PF01544">
    <property type="entry name" value="CorA"/>
    <property type="match status" value="1"/>
</dbReference>
<keyword evidence="2" id="KW-0812">Transmembrane</keyword>
<dbReference type="EMBL" id="KV750628">
    <property type="protein sequence ID" value="OCL04027.1"/>
    <property type="molecule type" value="Genomic_DNA"/>
</dbReference>